<sequence length="598" mass="67102">MLMITRPHHLHWRGWLCAALLGLAATLAQAASASRELQRLFDEHWRWQMRHQPEWASSLGVVEAGERWDDHSPAALDAADAHERQLMQRLKRIDPRQLRGEERLSWEIFHHDLALAIEQQRHPVLRTLVLSSVAGPHLALSGVLQDMPMTSEADARRVLARLAAWPARVEQDLALAREGLKRGWVSHQASLQRLLGQLDGQLALPPRQQPAFEPMARLLAAGPEVMVTPARREALAAEAEALIVQRIAPALRTLRRAVAEELLPAAPANGSLSLRPGGAEVYRLLVREQTTTDLTPTQIHAIGLAEVQRLRAEMDALRASTGFVGDFDAFVRFLYTDPRFFHRSAEALLDGYRSLAKRVDPALPRLFATLPRQPYGIRAIPPDQGAGMADSYSSGSPDNSRPGWFNTNVVALDQRPIWQMEALFLHETVPGHHLQGARAQELTQLPEWRRHAWHVAYGEGWALYAEGLGESLGLYQDPYSRFGRLSYEAWRAARLVVDTGIHALGWSREQAIDYISGCCGMGREEMAAEVDRYFAWPAQALGYKLGQMHILALREQARQALGERFDIRGFHQAVLDHGSVPLPVLDRIVADWIRSQRP</sequence>
<keyword evidence="1" id="KW-0732">Signal</keyword>
<accession>A0A941BLZ6</accession>
<proteinExistence type="predicted"/>
<comment type="caution">
    <text evidence="2">The sequence shown here is derived from an EMBL/GenBank/DDBJ whole genome shotgun (WGS) entry which is preliminary data.</text>
</comment>
<evidence type="ECO:0000256" key="1">
    <source>
        <dbReference type="SAM" id="SignalP"/>
    </source>
</evidence>
<organism evidence="2 3">
    <name type="scientific">Ideonella aquatica</name>
    <dbReference type="NCBI Taxonomy" id="2824119"/>
    <lineage>
        <taxon>Bacteria</taxon>
        <taxon>Pseudomonadati</taxon>
        <taxon>Pseudomonadota</taxon>
        <taxon>Betaproteobacteria</taxon>
        <taxon>Burkholderiales</taxon>
        <taxon>Sphaerotilaceae</taxon>
        <taxon>Ideonella</taxon>
    </lineage>
</organism>
<dbReference type="Pfam" id="PF05960">
    <property type="entry name" value="DUF885"/>
    <property type="match status" value="1"/>
</dbReference>
<dbReference type="EMBL" id="JAGQDE010000030">
    <property type="protein sequence ID" value="MBQ0961483.1"/>
    <property type="molecule type" value="Genomic_DNA"/>
</dbReference>
<keyword evidence="3" id="KW-1185">Reference proteome</keyword>
<dbReference type="InterPro" id="IPR010281">
    <property type="entry name" value="DUF885"/>
</dbReference>
<dbReference type="PANTHER" id="PTHR33361:SF2">
    <property type="entry name" value="DUF885 DOMAIN-CONTAINING PROTEIN"/>
    <property type="match status" value="1"/>
</dbReference>
<dbReference type="Proteomes" id="UP000678374">
    <property type="component" value="Unassembled WGS sequence"/>
</dbReference>
<dbReference type="AlphaFoldDB" id="A0A941BLZ6"/>
<protein>
    <submittedName>
        <fullName evidence="2">DUF885 domain-containing protein</fullName>
    </submittedName>
</protein>
<reference evidence="2" key="1">
    <citation type="submission" date="2021-04" db="EMBL/GenBank/DDBJ databases">
        <title>The genome sequence of Ideonella sp. 4Y11.</title>
        <authorList>
            <person name="Liu Y."/>
        </authorList>
    </citation>
    <scope>NUCLEOTIDE SEQUENCE</scope>
    <source>
        <strain evidence="2">4Y11</strain>
    </source>
</reference>
<feature type="chain" id="PRO_5037796302" evidence="1">
    <location>
        <begin position="31"/>
        <end position="598"/>
    </location>
</feature>
<gene>
    <name evidence="2" type="ORF">KAK06_21220</name>
</gene>
<name>A0A941BLZ6_9BURK</name>
<evidence type="ECO:0000313" key="3">
    <source>
        <dbReference type="Proteomes" id="UP000678374"/>
    </source>
</evidence>
<dbReference type="RefSeq" id="WP_210804162.1">
    <property type="nucleotide sequence ID" value="NZ_JAGQDE010000030.1"/>
</dbReference>
<feature type="signal peptide" evidence="1">
    <location>
        <begin position="1"/>
        <end position="30"/>
    </location>
</feature>
<dbReference type="PANTHER" id="PTHR33361">
    <property type="entry name" value="GLR0591 PROTEIN"/>
    <property type="match status" value="1"/>
</dbReference>
<evidence type="ECO:0000313" key="2">
    <source>
        <dbReference type="EMBL" id="MBQ0961483.1"/>
    </source>
</evidence>